<dbReference type="EMBL" id="DSTU01000008">
    <property type="protein sequence ID" value="HFJ54290.1"/>
    <property type="molecule type" value="Genomic_DNA"/>
</dbReference>
<evidence type="ECO:0000256" key="2">
    <source>
        <dbReference type="ARBA" id="ARBA00022692"/>
    </source>
</evidence>
<dbReference type="GO" id="GO:0055085">
    <property type="term" value="P:transmembrane transport"/>
    <property type="evidence" value="ECO:0007669"/>
    <property type="project" value="InterPro"/>
</dbReference>
<dbReference type="GO" id="GO:0016020">
    <property type="term" value="C:membrane"/>
    <property type="evidence" value="ECO:0007669"/>
    <property type="project" value="UniProtKB-SubCell"/>
</dbReference>
<keyword evidence="4 6" id="KW-0472">Membrane</keyword>
<evidence type="ECO:0000256" key="1">
    <source>
        <dbReference type="ARBA" id="ARBA00004167"/>
    </source>
</evidence>
<comment type="caution">
    <text evidence="9">The sequence shown here is derived from an EMBL/GenBank/DDBJ whole genome shotgun (WGS) entry which is preliminary data.</text>
</comment>
<evidence type="ECO:0000256" key="6">
    <source>
        <dbReference type="SAM" id="Phobius"/>
    </source>
</evidence>
<keyword evidence="2 6" id="KW-0812">Transmembrane</keyword>
<reference evidence="9" key="1">
    <citation type="journal article" date="2020" name="mSystems">
        <title>Genome- and Community-Level Interaction Insights into Carbon Utilization and Element Cycling Functions of Hydrothermarchaeota in Hydrothermal Sediment.</title>
        <authorList>
            <person name="Zhou Z."/>
            <person name="Liu Y."/>
            <person name="Xu W."/>
            <person name="Pan J."/>
            <person name="Luo Z.H."/>
            <person name="Li M."/>
        </authorList>
    </citation>
    <scope>NUCLEOTIDE SEQUENCE [LARGE SCALE GENOMIC DNA]</scope>
    <source>
        <strain evidence="8">SpSt-265</strain>
        <strain evidence="9">SpSt-465</strain>
    </source>
</reference>
<dbReference type="AlphaFoldDB" id="A0A7C3EHL4"/>
<protein>
    <submittedName>
        <fullName evidence="9">TonB C-terminal domain-containing protein</fullName>
    </submittedName>
</protein>
<feature type="transmembrane region" description="Helical" evidence="6">
    <location>
        <begin position="6"/>
        <end position="25"/>
    </location>
</feature>
<dbReference type="Gene3D" id="3.30.1150.10">
    <property type="match status" value="1"/>
</dbReference>
<gene>
    <name evidence="8" type="ORF">ENP94_04900</name>
    <name evidence="9" type="ORF">ENS16_06335</name>
</gene>
<dbReference type="SUPFAM" id="SSF74653">
    <property type="entry name" value="TolA/TonB C-terminal domain"/>
    <property type="match status" value="1"/>
</dbReference>
<dbReference type="NCBIfam" id="TIGR01352">
    <property type="entry name" value="tonB_Cterm"/>
    <property type="match status" value="1"/>
</dbReference>
<comment type="subcellular location">
    <subcellularLocation>
        <location evidence="1">Membrane</location>
        <topology evidence="1">Single-pass membrane protein</topology>
    </subcellularLocation>
</comment>
<evidence type="ECO:0000313" key="9">
    <source>
        <dbReference type="EMBL" id="HFJ54290.1"/>
    </source>
</evidence>
<dbReference type="InterPro" id="IPR037682">
    <property type="entry name" value="TonB_C"/>
</dbReference>
<sequence length="192" mass="21158">MKRELLISFAGHIGILIFIGIASGFRQQRRDSLRPSIITVQILRGHEPATGKSEPATQLLQTSPKPVTSKKTPGKPKNTSPPKTEVIRGAGLGARIEGASALGYNFYLQQMLERIASNWQDPYSGNARNIKTTVAFVIERSGLISDIKIENGSGDPLFDESCLRAVIITKKLPPLPDEFTAPRLKIHLEFER</sequence>
<feature type="domain" description="TonB C-terminal" evidence="7">
    <location>
        <begin position="104"/>
        <end position="192"/>
    </location>
</feature>
<feature type="region of interest" description="Disordered" evidence="5">
    <location>
        <begin position="48"/>
        <end position="86"/>
    </location>
</feature>
<dbReference type="PROSITE" id="PS52015">
    <property type="entry name" value="TONB_CTD"/>
    <property type="match status" value="1"/>
</dbReference>
<proteinExistence type="predicted"/>
<name>A0A7C3EHL4_UNCW3</name>
<evidence type="ECO:0000256" key="5">
    <source>
        <dbReference type="SAM" id="MobiDB-lite"/>
    </source>
</evidence>
<dbReference type="Pfam" id="PF13103">
    <property type="entry name" value="TonB_2"/>
    <property type="match status" value="1"/>
</dbReference>
<evidence type="ECO:0000313" key="8">
    <source>
        <dbReference type="EMBL" id="HEA87335.1"/>
    </source>
</evidence>
<dbReference type="InterPro" id="IPR006260">
    <property type="entry name" value="TonB/TolA_C"/>
</dbReference>
<accession>A0A7C3EHL4</accession>
<keyword evidence="3 6" id="KW-1133">Transmembrane helix</keyword>
<feature type="compositionally biased region" description="Polar residues" evidence="5">
    <location>
        <begin position="55"/>
        <end position="82"/>
    </location>
</feature>
<dbReference type="EMBL" id="DSLG01000005">
    <property type="protein sequence ID" value="HEA87335.1"/>
    <property type="molecule type" value="Genomic_DNA"/>
</dbReference>
<organism evidence="9">
    <name type="scientific">candidate division WOR-3 bacterium</name>
    <dbReference type="NCBI Taxonomy" id="2052148"/>
    <lineage>
        <taxon>Bacteria</taxon>
        <taxon>Bacteria division WOR-3</taxon>
    </lineage>
</organism>
<evidence type="ECO:0000256" key="4">
    <source>
        <dbReference type="ARBA" id="ARBA00023136"/>
    </source>
</evidence>
<evidence type="ECO:0000256" key="3">
    <source>
        <dbReference type="ARBA" id="ARBA00022989"/>
    </source>
</evidence>
<evidence type="ECO:0000259" key="7">
    <source>
        <dbReference type="PROSITE" id="PS52015"/>
    </source>
</evidence>